<gene>
    <name evidence="5" type="ORF">EBI00_11870</name>
</gene>
<dbReference type="InterPro" id="IPR002035">
    <property type="entry name" value="VWF_A"/>
</dbReference>
<dbReference type="Pfam" id="PF00515">
    <property type="entry name" value="TPR_1"/>
    <property type="match status" value="1"/>
</dbReference>
<dbReference type="Pfam" id="PF13519">
    <property type="entry name" value="VWA_2"/>
    <property type="match status" value="1"/>
</dbReference>
<dbReference type="SMART" id="SM00028">
    <property type="entry name" value="TPR"/>
    <property type="match status" value="1"/>
</dbReference>
<feature type="compositionally biased region" description="Polar residues" evidence="2">
    <location>
        <begin position="518"/>
        <end position="535"/>
    </location>
</feature>
<feature type="compositionally biased region" description="Basic and acidic residues" evidence="2">
    <location>
        <begin position="485"/>
        <end position="510"/>
    </location>
</feature>
<dbReference type="InterPro" id="IPR036465">
    <property type="entry name" value="vWFA_dom_sf"/>
</dbReference>
<dbReference type="PROSITE" id="PS50005">
    <property type="entry name" value="TPR"/>
    <property type="match status" value="1"/>
</dbReference>
<comment type="caution">
    <text evidence="5">The sequence shown here is derived from an EMBL/GenBank/DDBJ whole genome shotgun (WGS) entry which is preliminary data.</text>
</comment>
<dbReference type="Proteomes" id="UP000280507">
    <property type="component" value="Unassembled WGS sequence"/>
</dbReference>
<reference evidence="5 6" key="1">
    <citation type="journal article" date="2012" name="Int. J. Syst. Evol. Microbiol.">
        <title>Marinomonas hwangdonensis sp. nov., isolated from seawater.</title>
        <authorList>
            <person name="Jung Y.T."/>
            <person name="Oh T.K."/>
            <person name="Yoon J.H."/>
        </authorList>
    </citation>
    <scope>NUCLEOTIDE SEQUENCE [LARGE SCALE GENOMIC DNA]</scope>
    <source>
        <strain evidence="5 6">HDW-15</strain>
    </source>
</reference>
<dbReference type="AlphaFoldDB" id="A0A3M8Q0I4"/>
<feature type="repeat" description="TPR" evidence="1">
    <location>
        <begin position="401"/>
        <end position="434"/>
    </location>
</feature>
<dbReference type="InterPro" id="IPR019734">
    <property type="entry name" value="TPR_rpt"/>
</dbReference>
<keyword evidence="1" id="KW-0802">TPR repeat</keyword>
<dbReference type="SUPFAM" id="SSF48452">
    <property type="entry name" value="TPR-like"/>
    <property type="match status" value="1"/>
</dbReference>
<dbReference type="Gene3D" id="3.40.50.410">
    <property type="entry name" value="von Willebrand factor, type A domain"/>
    <property type="match status" value="1"/>
</dbReference>
<feature type="transmembrane region" description="Helical" evidence="3">
    <location>
        <begin position="12"/>
        <end position="29"/>
    </location>
</feature>
<keyword evidence="3" id="KW-0812">Transmembrane</keyword>
<feature type="domain" description="VWFA" evidence="4">
    <location>
        <begin position="93"/>
        <end position="264"/>
    </location>
</feature>
<evidence type="ECO:0000313" key="5">
    <source>
        <dbReference type="EMBL" id="RNF49627.1"/>
    </source>
</evidence>
<keyword evidence="6" id="KW-1185">Reference proteome</keyword>
<proteinExistence type="predicted"/>
<evidence type="ECO:0000256" key="2">
    <source>
        <dbReference type="SAM" id="MobiDB-lite"/>
    </source>
</evidence>
<dbReference type="PROSITE" id="PS50234">
    <property type="entry name" value="VWFA"/>
    <property type="match status" value="1"/>
</dbReference>
<evidence type="ECO:0000256" key="1">
    <source>
        <dbReference type="PROSITE-ProRule" id="PRU00339"/>
    </source>
</evidence>
<name>A0A3M8Q0I4_9GAMM</name>
<keyword evidence="3" id="KW-0472">Membrane</keyword>
<dbReference type="PANTHER" id="PTHR22550:SF14">
    <property type="entry name" value="VWFA DOMAIN-CONTAINING PROTEIN"/>
    <property type="match status" value="1"/>
</dbReference>
<dbReference type="InterPro" id="IPR050768">
    <property type="entry name" value="UPF0353/GerABKA_families"/>
</dbReference>
<feature type="transmembrane region" description="Helical" evidence="3">
    <location>
        <begin position="62"/>
        <end position="80"/>
    </location>
</feature>
<sequence>MTLFDLIHFTRPYWLVLIAAIVLLTLFVNKNPLVNNRINKLIDPNLRQHLVYKDATRHLNKWLGLAVAISLCLGLAGISWTKAPSTQFENTRKTVMVVDQSLSMYATDIKPNRQTQLKQSVRDILTQSKEGDIALVAFAGEGFVISPFSQDRDTITHFLLALEPIIMPVYGSDLSSGIETALSLSNDDTSPLHLIVFTDDLSEQDKVQIPALLKNRNTQLDLIAVGTETPAIITLPDGQILRQNGRNILPVTPLQELTNLTESLGGRFYQGRLSPDDVSRITDVSLDNQSIQQAQNKSIQWIEQGHWFALPFVIWLAFQFRKGMLLMMMLTLFTLPSEKVQASPLDWFKTKDQKGQQAVDQGDWQTADRYFQQPNWKAASSYALENYPTTAEALQSIERSAADNYNLGNALALLRNVQEAISAYEKALEQDPSLSVAQENLDYLRQYQEKQNDASQQENNAEKSEQNSQDQTDNQENSSDNTDQNDAKEHTDAKNDNKKNEKQDNTKTPEDNGESPDANEQPSAELENTQLNNEEAQALNQWLRQIQDDPGLLLQRKLWHLHQEKRSDNRYTQKDGQNPW</sequence>
<dbReference type="InterPro" id="IPR011990">
    <property type="entry name" value="TPR-like_helical_dom_sf"/>
</dbReference>
<organism evidence="5 6">
    <name type="scientific">Marinomonas hwangdonensis</name>
    <dbReference type="NCBI Taxonomy" id="1053647"/>
    <lineage>
        <taxon>Bacteria</taxon>
        <taxon>Pseudomonadati</taxon>
        <taxon>Pseudomonadota</taxon>
        <taxon>Gammaproteobacteria</taxon>
        <taxon>Oceanospirillales</taxon>
        <taxon>Oceanospirillaceae</taxon>
        <taxon>Marinomonas</taxon>
    </lineage>
</organism>
<dbReference type="PANTHER" id="PTHR22550">
    <property type="entry name" value="SPORE GERMINATION PROTEIN"/>
    <property type="match status" value="1"/>
</dbReference>
<dbReference type="SUPFAM" id="SSF53300">
    <property type="entry name" value="vWA-like"/>
    <property type="match status" value="1"/>
</dbReference>
<accession>A0A3M8Q0I4</accession>
<protein>
    <submittedName>
        <fullName evidence="5">VWA domain-containing protein</fullName>
    </submittedName>
</protein>
<dbReference type="OrthoDB" id="9807628at2"/>
<evidence type="ECO:0000313" key="6">
    <source>
        <dbReference type="Proteomes" id="UP000280507"/>
    </source>
</evidence>
<evidence type="ECO:0000259" key="4">
    <source>
        <dbReference type="PROSITE" id="PS50234"/>
    </source>
</evidence>
<keyword evidence="3" id="KW-1133">Transmembrane helix</keyword>
<feature type="region of interest" description="Disordered" evidence="2">
    <location>
        <begin position="561"/>
        <end position="580"/>
    </location>
</feature>
<dbReference type="SMART" id="SM00327">
    <property type="entry name" value="VWA"/>
    <property type="match status" value="1"/>
</dbReference>
<dbReference type="RefSeq" id="WP_123096151.1">
    <property type="nucleotide sequence ID" value="NZ_RIZG01000007.1"/>
</dbReference>
<feature type="region of interest" description="Disordered" evidence="2">
    <location>
        <begin position="450"/>
        <end position="535"/>
    </location>
</feature>
<evidence type="ECO:0000256" key="3">
    <source>
        <dbReference type="SAM" id="Phobius"/>
    </source>
</evidence>
<dbReference type="Gene3D" id="1.25.40.10">
    <property type="entry name" value="Tetratricopeptide repeat domain"/>
    <property type="match status" value="1"/>
</dbReference>
<feature type="compositionally biased region" description="Basic and acidic residues" evidence="2">
    <location>
        <begin position="561"/>
        <end position="573"/>
    </location>
</feature>
<dbReference type="EMBL" id="RIZG01000007">
    <property type="protein sequence ID" value="RNF49627.1"/>
    <property type="molecule type" value="Genomic_DNA"/>
</dbReference>
<feature type="compositionally biased region" description="Polar residues" evidence="2">
    <location>
        <begin position="466"/>
        <end position="484"/>
    </location>
</feature>